<keyword evidence="1" id="KW-0472">Membrane</keyword>
<evidence type="ECO:0000313" key="2">
    <source>
        <dbReference type="EMBL" id="KUM45773.1"/>
    </source>
</evidence>
<keyword evidence="2" id="KW-0496">Mitochondrion</keyword>
<dbReference type="EMBL" id="LKAM01000016">
    <property type="protein sequence ID" value="KUM45773.1"/>
    <property type="molecule type" value="Genomic_DNA"/>
</dbReference>
<organism evidence="2">
    <name type="scientific">Picea glauca</name>
    <name type="common">White spruce</name>
    <name type="synonym">Pinus glauca</name>
    <dbReference type="NCBI Taxonomy" id="3330"/>
    <lineage>
        <taxon>Eukaryota</taxon>
        <taxon>Viridiplantae</taxon>
        <taxon>Streptophyta</taxon>
        <taxon>Embryophyta</taxon>
        <taxon>Tracheophyta</taxon>
        <taxon>Spermatophyta</taxon>
        <taxon>Pinopsida</taxon>
        <taxon>Pinidae</taxon>
        <taxon>Conifers I</taxon>
        <taxon>Pinales</taxon>
        <taxon>Pinaceae</taxon>
        <taxon>Picea</taxon>
    </lineage>
</organism>
<protein>
    <submittedName>
        <fullName evidence="2">Uncharacterized protein</fullName>
    </submittedName>
</protein>
<comment type="caution">
    <text evidence="2">The sequence shown here is derived from an EMBL/GenBank/DDBJ whole genome shotgun (WGS) entry which is preliminary data.</text>
</comment>
<dbReference type="AlphaFoldDB" id="A0A124GMI7"/>
<keyword evidence="1" id="KW-1133">Transmembrane helix</keyword>
<keyword evidence="1" id="KW-0812">Transmembrane</keyword>
<gene>
    <name evidence="2" type="ORF">ABT39_MTgene2339</name>
</gene>
<sequence length="136" mass="15632">MSPPYCFYLVPLSLIASWLIAIPDLVGRDRISPANLYLLPIILYNTYNLPGTAMTCFHRALALPLWNLNPLPRIGRAFTSTIYAYQLTYFTTYLWTCPKQSSLAPPYIEQSLFHCLTESIHRQDRTCHHTCLIGYC</sequence>
<evidence type="ECO:0000256" key="1">
    <source>
        <dbReference type="SAM" id="Phobius"/>
    </source>
</evidence>
<accession>A0A124GMI7</accession>
<reference evidence="2" key="1">
    <citation type="journal article" date="2015" name="Genome Biol. Evol.">
        <title>Organellar Genomes of White Spruce (Picea glauca): Assembly and Annotation.</title>
        <authorList>
            <person name="Jackman S.D."/>
            <person name="Warren R.L."/>
            <person name="Gibb E.A."/>
            <person name="Vandervalk B.P."/>
            <person name="Mohamadi H."/>
            <person name="Chu J."/>
            <person name="Raymond A."/>
            <person name="Pleasance S."/>
            <person name="Coope R."/>
            <person name="Wildung M.R."/>
            <person name="Ritland C.E."/>
            <person name="Bousquet J."/>
            <person name="Jones S.J."/>
            <person name="Bohlmann J."/>
            <person name="Birol I."/>
        </authorList>
    </citation>
    <scope>NUCLEOTIDE SEQUENCE [LARGE SCALE GENOMIC DNA]</scope>
    <source>
        <tissue evidence="2">Flushing bud</tissue>
    </source>
</reference>
<name>A0A124GMI7_PICGL</name>
<proteinExistence type="predicted"/>
<feature type="transmembrane region" description="Helical" evidence="1">
    <location>
        <begin position="6"/>
        <end position="26"/>
    </location>
</feature>
<geneLocation type="mitochondrion" evidence="2"/>